<proteinExistence type="predicted"/>
<dbReference type="Proteomes" id="UP001059824">
    <property type="component" value="Chromosome"/>
</dbReference>
<feature type="chain" id="PRO_5032761601" evidence="1">
    <location>
        <begin position="28"/>
        <end position="422"/>
    </location>
</feature>
<dbReference type="PANTHER" id="PTHR34853:SF1">
    <property type="entry name" value="LIPASE 5"/>
    <property type="match status" value="1"/>
</dbReference>
<dbReference type="PANTHER" id="PTHR34853">
    <property type="match status" value="1"/>
</dbReference>
<sequence>MRAKISGVIVVIAVLLLIATTAGRASALPGVDDVVPAPNYDVAQAMLPTPTGDPFFDRTPPGLASMKPGQVIAIRDVSWPGKVFTLWQAQRVVQVKFRSTDAKGRPSYGTATIIMPPGDITNRPVLVNNLPIDALGAKCTPSYALAHGYDPLTTSATDYVPPTTLLAIKRGYVALLPDHQGPKMAYAEPVVAGHMILDAVRAMRSVEPALAESRFGMTGYSGGAIATNGAAKLLPEYAPELARQAVGAALGGTPVDARVLVGSMSPWYNWAKGLFVAGVYGISRENPEILDGVNNLGKWAAPIFRDLCTVPAAMLGPLTIPVEAVSAIPDPFRSPLAQKIYRHFNMPGKRYGMPMYVYNGAQEFWIPAIMAQHLYAEQCRLGVRAVLRLAPGEHAIAAVTGLPGALQWLDARLQGVSAPNEC</sequence>
<reference evidence="2" key="1">
    <citation type="journal article" date="2021" name="Nat. Microbiol.">
        <title>Cocultivation of an ultrasmall environmental parasitic bacterium with lytic ability against bacteria associated with wastewater foams.</title>
        <authorList>
            <person name="Batinovic S."/>
            <person name="Rose J.J.A."/>
            <person name="Ratcliffe J."/>
            <person name="Seviour R.J."/>
            <person name="Petrovski S."/>
        </authorList>
    </citation>
    <scope>NUCLEOTIDE SEQUENCE</scope>
    <source>
        <strain evidence="2">JR1</strain>
    </source>
</reference>
<keyword evidence="1" id="KW-0732">Signal</keyword>
<evidence type="ECO:0000313" key="3">
    <source>
        <dbReference type="Proteomes" id="UP001059824"/>
    </source>
</evidence>
<gene>
    <name evidence="2" type="ORF">GII36_00855</name>
</gene>
<dbReference type="Gene3D" id="1.10.260.130">
    <property type="match status" value="1"/>
</dbReference>
<accession>A0A857MMA5</accession>
<keyword evidence="3" id="KW-1185">Reference proteome</keyword>
<dbReference type="InterPro" id="IPR029058">
    <property type="entry name" value="AB_hydrolase_fold"/>
</dbReference>
<evidence type="ECO:0000256" key="1">
    <source>
        <dbReference type="SAM" id="SignalP"/>
    </source>
</evidence>
<dbReference type="AlphaFoldDB" id="A0A857MMA5"/>
<name>A0A857MMA5_9BACT</name>
<feature type="signal peptide" evidence="1">
    <location>
        <begin position="1"/>
        <end position="27"/>
    </location>
</feature>
<dbReference type="EMBL" id="CP045921">
    <property type="protein sequence ID" value="QHN42409.1"/>
    <property type="molecule type" value="Genomic_DNA"/>
</dbReference>
<dbReference type="PIRSF" id="PIRSF029171">
    <property type="entry name" value="Esterase_LipA"/>
    <property type="match status" value="1"/>
</dbReference>
<dbReference type="Gene3D" id="3.40.50.1820">
    <property type="entry name" value="alpha/beta hydrolase"/>
    <property type="match status" value="1"/>
</dbReference>
<dbReference type="SUPFAM" id="SSF53474">
    <property type="entry name" value="alpha/beta-Hydrolases"/>
    <property type="match status" value="1"/>
</dbReference>
<dbReference type="KEGG" id="mama:GII36_00855"/>
<dbReference type="InterPro" id="IPR005152">
    <property type="entry name" value="Lipase_secreted"/>
</dbReference>
<evidence type="ECO:0000313" key="2">
    <source>
        <dbReference type="EMBL" id="QHN42409.1"/>
    </source>
</evidence>
<dbReference type="RefSeq" id="WP_260763718.1">
    <property type="nucleotide sequence ID" value="NZ_CP045921.1"/>
</dbReference>
<protein>
    <submittedName>
        <fullName evidence="2">Lipase</fullName>
    </submittedName>
</protein>
<dbReference type="Pfam" id="PF03583">
    <property type="entry name" value="LIP"/>
    <property type="match status" value="1"/>
</dbReference>
<dbReference type="GO" id="GO:0016042">
    <property type="term" value="P:lipid catabolic process"/>
    <property type="evidence" value="ECO:0007669"/>
    <property type="project" value="InterPro"/>
</dbReference>
<organism evidence="2 3">
    <name type="scientific">Candidatus Mycosynbacter amalyticus</name>
    <dbReference type="NCBI Taxonomy" id="2665156"/>
    <lineage>
        <taxon>Bacteria</taxon>
        <taxon>Candidatus Saccharimonadota</taxon>
        <taxon>Candidatus Saccharimonadota incertae sedis</taxon>
        <taxon>Candidatus Mycosynbacter</taxon>
    </lineage>
</organism>
<dbReference type="GO" id="GO:0004806">
    <property type="term" value="F:triacylglycerol lipase activity"/>
    <property type="evidence" value="ECO:0007669"/>
    <property type="project" value="InterPro"/>
</dbReference>